<evidence type="ECO:0000259" key="8">
    <source>
        <dbReference type="Pfam" id="PF01182"/>
    </source>
</evidence>
<dbReference type="GO" id="GO:0005975">
    <property type="term" value="P:carbohydrate metabolic process"/>
    <property type="evidence" value="ECO:0007669"/>
    <property type="project" value="UniProtKB-UniRule"/>
</dbReference>
<evidence type="ECO:0000256" key="4">
    <source>
        <dbReference type="ARBA" id="ARBA00010662"/>
    </source>
</evidence>
<comment type="pathway">
    <text evidence="3 7">Carbohydrate degradation; pentose phosphate pathway; D-ribulose 5-phosphate from D-glucose 6-phosphate (oxidative stage): step 2/3.</text>
</comment>
<dbReference type="SUPFAM" id="SSF100950">
    <property type="entry name" value="NagB/RpiA/CoA transferase-like"/>
    <property type="match status" value="1"/>
</dbReference>
<dbReference type="InterPro" id="IPR006148">
    <property type="entry name" value="Glc/Gal-6P_isomerase"/>
</dbReference>
<dbReference type="GO" id="GO:0017057">
    <property type="term" value="F:6-phosphogluconolactonase activity"/>
    <property type="evidence" value="ECO:0007669"/>
    <property type="project" value="UniProtKB-UniRule"/>
</dbReference>
<dbReference type="Gene3D" id="3.40.50.1360">
    <property type="match status" value="1"/>
</dbReference>
<sequence length="223" mass="24190">MNIIEYPDRELLAMDVADKLASDLENRLVQGDSASFAVPGGTTPGPIFDVLSSIRRLDWSRVTVMLTDERWVPEDHARSNTALVRARLLTDAAQMARFLPFYGEGAIGKTVPRLGEDVSPVLPISVLLLGMGDDMHTASLFPGAPGVHAALAPDAPVLNIVEPEDQPEQRVTLAAHVLNGALSKHLVIFGAAKREALERAQKLPPEQAPIRAVMQDLTVHWAE</sequence>
<dbReference type="AlphaFoldDB" id="A0A4S4NG80"/>
<dbReference type="OrthoDB" id="9810967at2"/>
<proteinExistence type="inferred from homology"/>
<accession>A0A4S4NG80</accession>
<dbReference type="EC" id="3.1.1.31" evidence="5 7"/>
<comment type="catalytic activity">
    <reaction evidence="1 7">
        <text>6-phospho-D-glucono-1,5-lactone + H2O = 6-phospho-D-gluconate + H(+)</text>
        <dbReference type="Rhea" id="RHEA:12556"/>
        <dbReference type="ChEBI" id="CHEBI:15377"/>
        <dbReference type="ChEBI" id="CHEBI:15378"/>
        <dbReference type="ChEBI" id="CHEBI:57955"/>
        <dbReference type="ChEBI" id="CHEBI:58759"/>
        <dbReference type="EC" id="3.1.1.31"/>
    </reaction>
</comment>
<dbReference type="Proteomes" id="UP000306602">
    <property type="component" value="Unassembled WGS sequence"/>
</dbReference>
<organism evidence="9 10">
    <name type="scientific">Aliishimia ponticola</name>
    <dbReference type="NCBI Taxonomy" id="2499833"/>
    <lineage>
        <taxon>Bacteria</taxon>
        <taxon>Pseudomonadati</taxon>
        <taxon>Pseudomonadota</taxon>
        <taxon>Alphaproteobacteria</taxon>
        <taxon>Rhodobacterales</taxon>
        <taxon>Paracoccaceae</taxon>
        <taxon>Aliishimia</taxon>
    </lineage>
</organism>
<evidence type="ECO:0000313" key="9">
    <source>
        <dbReference type="EMBL" id="THH38599.1"/>
    </source>
</evidence>
<reference evidence="9 10" key="1">
    <citation type="submission" date="2019-04" db="EMBL/GenBank/DDBJ databases">
        <title>Shimia ponticola sp. nov., isolated from seawater.</title>
        <authorList>
            <person name="Kim Y.-O."/>
            <person name="Yoon J.-H."/>
        </authorList>
    </citation>
    <scope>NUCLEOTIDE SEQUENCE [LARGE SCALE GENOMIC DNA]</scope>
    <source>
        <strain evidence="9 10">MYP11</strain>
    </source>
</reference>
<gene>
    <name evidence="7 9" type="primary">pgl</name>
    <name evidence="9" type="ORF">E4Z66_03245</name>
</gene>
<dbReference type="PANTHER" id="PTHR11054:SF0">
    <property type="entry name" value="6-PHOSPHOGLUCONOLACTONASE"/>
    <property type="match status" value="1"/>
</dbReference>
<dbReference type="CDD" id="cd01400">
    <property type="entry name" value="6PGL"/>
    <property type="match status" value="1"/>
</dbReference>
<comment type="function">
    <text evidence="2 7">Hydrolysis of 6-phosphogluconolactone to 6-phosphogluconate.</text>
</comment>
<dbReference type="EMBL" id="SRKY01000001">
    <property type="protein sequence ID" value="THH38599.1"/>
    <property type="molecule type" value="Genomic_DNA"/>
</dbReference>
<evidence type="ECO:0000313" key="10">
    <source>
        <dbReference type="Proteomes" id="UP000306602"/>
    </source>
</evidence>
<evidence type="ECO:0000256" key="3">
    <source>
        <dbReference type="ARBA" id="ARBA00004961"/>
    </source>
</evidence>
<dbReference type="GO" id="GO:0006098">
    <property type="term" value="P:pentose-phosphate shunt"/>
    <property type="evidence" value="ECO:0007669"/>
    <property type="project" value="UniProtKB-UniPathway"/>
</dbReference>
<name>A0A4S4NG80_9RHOB</name>
<dbReference type="UniPathway" id="UPA00115">
    <property type="reaction ID" value="UER00409"/>
</dbReference>
<evidence type="ECO:0000256" key="6">
    <source>
        <dbReference type="ARBA" id="ARBA00020337"/>
    </source>
</evidence>
<dbReference type="Pfam" id="PF01182">
    <property type="entry name" value="Glucosamine_iso"/>
    <property type="match status" value="1"/>
</dbReference>
<dbReference type="InterPro" id="IPR039104">
    <property type="entry name" value="6PGL"/>
</dbReference>
<feature type="domain" description="Glucosamine/galactosamine-6-phosphate isomerase" evidence="8">
    <location>
        <begin position="7"/>
        <end position="221"/>
    </location>
</feature>
<dbReference type="NCBIfam" id="TIGR01198">
    <property type="entry name" value="pgl"/>
    <property type="match status" value="1"/>
</dbReference>
<keyword evidence="7 9" id="KW-0378">Hydrolase</keyword>
<comment type="similarity">
    <text evidence="4 7">Belongs to the glucosamine/galactosamine-6-phosphate isomerase family. 6-phosphogluconolactonase subfamily.</text>
</comment>
<evidence type="ECO:0000256" key="1">
    <source>
        <dbReference type="ARBA" id="ARBA00000832"/>
    </source>
</evidence>
<evidence type="ECO:0000256" key="7">
    <source>
        <dbReference type="RuleBase" id="RU365095"/>
    </source>
</evidence>
<protein>
    <recommendedName>
        <fullName evidence="6 7">6-phosphogluconolactonase</fullName>
        <shortName evidence="7">6PGL</shortName>
        <ecNumber evidence="5 7">3.1.1.31</ecNumber>
    </recommendedName>
</protein>
<keyword evidence="10" id="KW-1185">Reference proteome</keyword>
<comment type="caution">
    <text evidence="9">The sequence shown here is derived from an EMBL/GenBank/DDBJ whole genome shotgun (WGS) entry which is preliminary data.</text>
</comment>
<evidence type="ECO:0000256" key="2">
    <source>
        <dbReference type="ARBA" id="ARBA00002681"/>
    </source>
</evidence>
<evidence type="ECO:0000256" key="5">
    <source>
        <dbReference type="ARBA" id="ARBA00013198"/>
    </source>
</evidence>
<dbReference type="InterPro" id="IPR037171">
    <property type="entry name" value="NagB/RpiA_transferase-like"/>
</dbReference>
<dbReference type="RefSeq" id="WP_136461492.1">
    <property type="nucleotide sequence ID" value="NZ_SRKY01000001.1"/>
</dbReference>
<dbReference type="PANTHER" id="PTHR11054">
    <property type="entry name" value="6-PHOSPHOGLUCONOLACTONASE"/>
    <property type="match status" value="1"/>
</dbReference>
<dbReference type="InterPro" id="IPR005900">
    <property type="entry name" value="6-phosphogluconolactonase_DevB"/>
</dbReference>